<gene>
    <name evidence="2" type="ORF">ACFPB0_05670</name>
</gene>
<feature type="transmembrane region" description="Helical" evidence="1">
    <location>
        <begin position="13"/>
        <end position="31"/>
    </location>
</feature>
<dbReference type="EMBL" id="JBHSGQ010000002">
    <property type="protein sequence ID" value="MFC4724773.1"/>
    <property type="molecule type" value="Genomic_DNA"/>
</dbReference>
<dbReference type="InterPro" id="IPR007047">
    <property type="entry name" value="Flp_Fap"/>
</dbReference>
<comment type="caution">
    <text evidence="2">The sequence shown here is derived from an EMBL/GenBank/DDBJ whole genome shotgun (WGS) entry which is preliminary data.</text>
</comment>
<keyword evidence="1" id="KW-0472">Membrane</keyword>
<evidence type="ECO:0000256" key="1">
    <source>
        <dbReference type="SAM" id="Phobius"/>
    </source>
</evidence>
<keyword evidence="3" id="KW-1185">Reference proteome</keyword>
<dbReference type="Pfam" id="PF04964">
    <property type="entry name" value="Flp_Fap"/>
    <property type="match status" value="1"/>
</dbReference>
<protein>
    <submittedName>
        <fullName evidence="2">Flp family type IVb pilin</fullName>
    </submittedName>
</protein>
<evidence type="ECO:0000313" key="3">
    <source>
        <dbReference type="Proteomes" id="UP001596024"/>
    </source>
</evidence>
<accession>A0ABV9NDY5</accession>
<organism evidence="2 3">
    <name type="scientific">Glycocaulis abyssi</name>
    <dbReference type="NCBI Taxonomy" id="1433403"/>
    <lineage>
        <taxon>Bacteria</taxon>
        <taxon>Pseudomonadati</taxon>
        <taxon>Pseudomonadota</taxon>
        <taxon>Alphaproteobacteria</taxon>
        <taxon>Maricaulales</taxon>
        <taxon>Maricaulaceae</taxon>
        <taxon>Glycocaulis</taxon>
    </lineage>
</organism>
<reference evidence="3" key="1">
    <citation type="journal article" date="2019" name="Int. J. Syst. Evol. Microbiol.">
        <title>The Global Catalogue of Microorganisms (GCM) 10K type strain sequencing project: providing services to taxonomists for standard genome sequencing and annotation.</title>
        <authorList>
            <consortium name="The Broad Institute Genomics Platform"/>
            <consortium name="The Broad Institute Genome Sequencing Center for Infectious Disease"/>
            <person name="Wu L."/>
            <person name="Ma J."/>
        </authorList>
    </citation>
    <scope>NUCLEOTIDE SEQUENCE [LARGE SCALE GENOMIC DNA]</scope>
    <source>
        <strain evidence="3">CCUG 62981</strain>
    </source>
</reference>
<dbReference type="Proteomes" id="UP001596024">
    <property type="component" value="Unassembled WGS sequence"/>
</dbReference>
<sequence>MTADTGGATAIEYSLIAGLIALVLIGALTLLSGENGGMWAHVQTEVTSALSGEGG</sequence>
<evidence type="ECO:0000313" key="2">
    <source>
        <dbReference type="EMBL" id="MFC4724773.1"/>
    </source>
</evidence>
<keyword evidence="1" id="KW-1133">Transmembrane helix</keyword>
<name>A0ABV9NDY5_9PROT</name>
<proteinExistence type="predicted"/>
<keyword evidence="1" id="KW-0812">Transmembrane</keyword>
<dbReference type="RefSeq" id="WP_371395056.1">
    <property type="nucleotide sequence ID" value="NZ_CP163421.1"/>
</dbReference>